<reference evidence="5 6" key="1">
    <citation type="submission" date="2018-06" db="EMBL/GenBank/DDBJ databases">
        <title>Fusarium incarnatum-equiseti species complex species 28.</title>
        <authorList>
            <person name="Gardiner D.M."/>
        </authorList>
    </citation>
    <scope>NUCLEOTIDE SEQUENCE [LARGE SCALE GENOMIC DNA]</scope>
    <source>
        <strain evidence="5 6">FIESC_28</strain>
    </source>
</reference>
<feature type="repeat" description="ANK" evidence="3">
    <location>
        <begin position="267"/>
        <end position="299"/>
    </location>
</feature>
<evidence type="ECO:0000313" key="5">
    <source>
        <dbReference type="EMBL" id="RBR24379.1"/>
    </source>
</evidence>
<evidence type="ECO:0000313" key="6">
    <source>
        <dbReference type="Proteomes" id="UP000253153"/>
    </source>
</evidence>
<dbReference type="Pfam" id="PF00071">
    <property type="entry name" value="Ras"/>
    <property type="match status" value="1"/>
</dbReference>
<dbReference type="InterPro" id="IPR002110">
    <property type="entry name" value="Ankyrin_rpt"/>
</dbReference>
<name>A0A366S4Z6_9HYPO</name>
<dbReference type="PANTHER" id="PTHR24070">
    <property type="entry name" value="RAS, DI-RAS, AND RHEB FAMILY MEMBERS OF SMALL GTPASE SUPERFAMILY"/>
    <property type="match status" value="1"/>
</dbReference>
<organism evidence="5 6">
    <name type="scientific">Fusarium coffeatum</name>
    <dbReference type="NCBI Taxonomy" id="231269"/>
    <lineage>
        <taxon>Eukaryota</taxon>
        <taxon>Fungi</taxon>
        <taxon>Dikarya</taxon>
        <taxon>Ascomycota</taxon>
        <taxon>Pezizomycotina</taxon>
        <taxon>Sordariomycetes</taxon>
        <taxon>Hypocreomycetidae</taxon>
        <taxon>Hypocreales</taxon>
        <taxon>Nectriaceae</taxon>
        <taxon>Fusarium</taxon>
        <taxon>Fusarium incarnatum-equiseti species complex</taxon>
    </lineage>
</organism>
<dbReference type="InterPro" id="IPR005225">
    <property type="entry name" value="Small_GTP-bd"/>
</dbReference>
<evidence type="ECO:0000256" key="3">
    <source>
        <dbReference type="PROSITE-ProRule" id="PRU00023"/>
    </source>
</evidence>
<dbReference type="SMART" id="SM00248">
    <property type="entry name" value="ANK"/>
    <property type="match status" value="6"/>
</dbReference>
<dbReference type="Pfam" id="PF12796">
    <property type="entry name" value="Ank_2"/>
    <property type="match status" value="2"/>
</dbReference>
<dbReference type="EMBL" id="QKXC01000058">
    <property type="protein sequence ID" value="RBR24379.1"/>
    <property type="molecule type" value="Genomic_DNA"/>
</dbReference>
<dbReference type="InterPro" id="IPR001806">
    <property type="entry name" value="Small_GTPase"/>
</dbReference>
<dbReference type="SMART" id="SM00175">
    <property type="entry name" value="RAB"/>
    <property type="match status" value="1"/>
</dbReference>
<comment type="caution">
    <text evidence="5">The sequence shown here is derived from an EMBL/GenBank/DDBJ whole genome shotgun (WGS) entry which is preliminary data.</text>
</comment>
<feature type="region of interest" description="Disordered" evidence="4">
    <location>
        <begin position="431"/>
        <end position="527"/>
    </location>
</feature>
<dbReference type="SMART" id="SM00174">
    <property type="entry name" value="RHO"/>
    <property type="match status" value="1"/>
</dbReference>
<dbReference type="SMART" id="SM00173">
    <property type="entry name" value="RAS"/>
    <property type="match status" value="1"/>
</dbReference>
<dbReference type="PROSITE" id="PS50088">
    <property type="entry name" value="ANK_REPEAT"/>
    <property type="match status" value="4"/>
</dbReference>
<dbReference type="PRINTS" id="PR00449">
    <property type="entry name" value="RASTRNSFRMNG"/>
</dbReference>
<dbReference type="GO" id="GO:0007165">
    <property type="term" value="P:signal transduction"/>
    <property type="evidence" value="ECO:0007669"/>
    <property type="project" value="InterPro"/>
</dbReference>
<dbReference type="PROSITE" id="PS51419">
    <property type="entry name" value="RAB"/>
    <property type="match status" value="1"/>
</dbReference>
<dbReference type="SUPFAM" id="SSF52540">
    <property type="entry name" value="P-loop containing nucleoside triphosphate hydrolases"/>
    <property type="match status" value="1"/>
</dbReference>
<feature type="repeat" description="ANK" evidence="3">
    <location>
        <begin position="300"/>
        <end position="332"/>
    </location>
</feature>
<dbReference type="GeneID" id="41992314"/>
<dbReference type="Proteomes" id="UP000253153">
    <property type="component" value="Unassembled WGS sequence"/>
</dbReference>
<dbReference type="InterPro" id="IPR027417">
    <property type="entry name" value="P-loop_NTPase"/>
</dbReference>
<feature type="repeat" description="ANK" evidence="3">
    <location>
        <begin position="234"/>
        <end position="266"/>
    </location>
</feature>
<dbReference type="SMART" id="SM00176">
    <property type="entry name" value="RAN"/>
    <property type="match status" value="1"/>
</dbReference>
<dbReference type="Gene3D" id="3.40.50.300">
    <property type="entry name" value="P-loop containing nucleotide triphosphate hydrolases"/>
    <property type="match status" value="1"/>
</dbReference>
<sequence length="792" mass="86688">MALHKLTLLGDGGVGKTALVHQICMQRFLETYDPTIEDSYRKQIPVDGQNCMLEILDTAGQEEYTALRDQWIRTSEAIVIVYSISSRSSFSRVKRFHRQIQRIRSHPTPICLIGNKSDRVTEREVSTTEGFELALNLGIELFVECSAKNAINIEKAFYDLVRSLRAQKSGIEGLYERKQTILGTQLVIPERENETSLGRDKLARALVHAARTNNLTDTYELLDAGADINAQPSISGSALHEAASLGYLTMVNTLLKQGAGINAKAPSGVPPLQGAAAGGHLDVVKLLIQQGANRDQTSGVRGTALHAAAMRGHAKVVKYLLKQGANPNTKAGPYEFALHAASWFGAADTVNALLDEGAEIGQLTEEGCTALHMAAFTGNVRVLQSLINRGGKLHINVVSTRFGTALDAADNSGHFAAVQLLRDEKAKKSGLQLSKWNNRPNLLGPPETNRQNGSSNPDVNDGQNDEMSDNEDDNQQIEEQSQSPTLNNHIPNGKALTSESGYDFANELRTPIPPRPPIQNLGFTTLHNPPEARSDIVFVHGLQGHPEKTWTFKNEPENVPLTWREKLLRQRRIKRAVGTTVYWPYDLLCQHVEFMSSRVMTWGYDTKVMREFLGGSSKRGEIILGGIIVKTALAISKNSQYQPQYLPVYSSLLGIVFLATPHNGSGTAGWGLIASNLAKFALQRPSTSVLRGLKPNNEVLVNLQRTFLQMLEDGHFTIHSFWETVPMSGIKGLKGLVVPYESATVGHAKKEICLGITATHASICKFSGPSDPGYQAVFGALQDYIRASAHAK</sequence>
<evidence type="ECO:0000256" key="2">
    <source>
        <dbReference type="ARBA" id="ARBA00023134"/>
    </source>
</evidence>
<dbReference type="SUPFAM" id="SSF53474">
    <property type="entry name" value="alpha/beta-Hydrolases"/>
    <property type="match status" value="1"/>
</dbReference>
<proteinExistence type="predicted"/>
<evidence type="ECO:0000256" key="1">
    <source>
        <dbReference type="ARBA" id="ARBA00022741"/>
    </source>
</evidence>
<feature type="compositionally biased region" description="Polar residues" evidence="4">
    <location>
        <begin position="477"/>
        <end position="500"/>
    </location>
</feature>
<dbReference type="InterPro" id="IPR036770">
    <property type="entry name" value="Ankyrin_rpt-contain_sf"/>
</dbReference>
<keyword evidence="1" id="KW-0547">Nucleotide-binding</keyword>
<gene>
    <name evidence="5" type="ORF">FIESC28_02869</name>
</gene>
<dbReference type="InterPro" id="IPR020849">
    <property type="entry name" value="Small_GTPase_Ras-type"/>
</dbReference>
<protein>
    <submittedName>
        <fullName evidence="5">Uncharacterized protein</fullName>
    </submittedName>
</protein>
<dbReference type="Gene3D" id="1.25.40.20">
    <property type="entry name" value="Ankyrin repeat-containing domain"/>
    <property type="match status" value="2"/>
</dbReference>
<dbReference type="FunFam" id="3.40.50.300:FF:001423">
    <property type="entry name" value="Ras family GTPase"/>
    <property type="match status" value="1"/>
</dbReference>
<dbReference type="GO" id="GO:0016020">
    <property type="term" value="C:membrane"/>
    <property type="evidence" value="ECO:0007669"/>
    <property type="project" value="InterPro"/>
</dbReference>
<dbReference type="PROSITE" id="PS51420">
    <property type="entry name" value="RHO"/>
    <property type="match status" value="1"/>
</dbReference>
<feature type="repeat" description="ANK" evidence="3">
    <location>
        <begin position="366"/>
        <end position="398"/>
    </location>
</feature>
<dbReference type="PROSITE" id="PS50297">
    <property type="entry name" value="ANK_REP_REGION"/>
    <property type="match status" value="4"/>
</dbReference>
<feature type="compositionally biased region" description="Polar residues" evidence="4">
    <location>
        <begin position="431"/>
        <end position="440"/>
    </location>
</feature>
<dbReference type="InterPro" id="IPR029058">
    <property type="entry name" value="AB_hydrolase_fold"/>
</dbReference>
<dbReference type="RefSeq" id="XP_031018970.1">
    <property type="nucleotide sequence ID" value="XM_031157018.1"/>
</dbReference>
<accession>A0A366S4Z6</accession>
<feature type="compositionally biased region" description="Polar residues" evidence="4">
    <location>
        <begin position="448"/>
        <end position="462"/>
    </location>
</feature>
<evidence type="ECO:0000256" key="4">
    <source>
        <dbReference type="SAM" id="MobiDB-lite"/>
    </source>
</evidence>
<keyword evidence="3" id="KW-0040">ANK repeat</keyword>
<dbReference type="OrthoDB" id="194358at2759"/>
<dbReference type="GO" id="GO:0005525">
    <property type="term" value="F:GTP binding"/>
    <property type="evidence" value="ECO:0007669"/>
    <property type="project" value="UniProtKB-KW"/>
</dbReference>
<keyword evidence="6" id="KW-1185">Reference proteome</keyword>
<feature type="compositionally biased region" description="Acidic residues" evidence="4">
    <location>
        <begin position="463"/>
        <end position="476"/>
    </location>
</feature>
<dbReference type="AlphaFoldDB" id="A0A366S4Z6"/>
<dbReference type="PROSITE" id="PS51421">
    <property type="entry name" value="RAS"/>
    <property type="match status" value="1"/>
</dbReference>
<dbReference type="NCBIfam" id="TIGR00231">
    <property type="entry name" value="small_GTP"/>
    <property type="match status" value="1"/>
</dbReference>
<dbReference type="SUPFAM" id="SSF48403">
    <property type="entry name" value="Ankyrin repeat"/>
    <property type="match status" value="1"/>
</dbReference>
<keyword evidence="2" id="KW-0342">GTP-binding</keyword>
<dbReference type="GO" id="GO:0003924">
    <property type="term" value="F:GTPase activity"/>
    <property type="evidence" value="ECO:0007669"/>
    <property type="project" value="InterPro"/>
</dbReference>